<reference evidence="4 5" key="1">
    <citation type="journal article" date="2020" name="Int. J. Med. Microbiol.">
        <title>Discovery of Paenibacillus larvae ERIC V: Phenotypic and genomic comparison to genotypes ERIC I-IV reveal different inventories of virulence factors which correlate with epidemiological prevalences of American Foulbrood.</title>
        <authorList>
            <person name="Beims H."/>
            <person name="Bunk B."/>
            <person name="Erler S."/>
            <person name="Mohr K.I."/>
            <person name="Sproer C."/>
            <person name="Pradella S."/>
            <person name="Gunther G."/>
            <person name="Rohde M."/>
            <person name="von der Ohe W."/>
            <person name="Steinert M."/>
        </authorList>
    </citation>
    <scope>NUCLEOTIDE SEQUENCE [LARGE SCALE GENOMIC DNA]</scope>
    <source>
        <strain evidence="4">Eric_V</strain>
    </source>
</reference>
<evidence type="ECO:0000313" key="4">
    <source>
        <dbReference type="EMBL" id="QHZ53034.1"/>
    </source>
</evidence>
<dbReference type="Gene3D" id="1.50.10.10">
    <property type="match status" value="1"/>
</dbReference>
<dbReference type="EMBL" id="CP019717">
    <property type="protein sequence ID" value="QHZ53034.1"/>
    <property type="molecule type" value="Genomic_DNA"/>
</dbReference>
<proteinExistence type="inferred from homology"/>
<dbReference type="Pfam" id="PF01270">
    <property type="entry name" value="Glyco_hydro_8"/>
    <property type="match status" value="1"/>
</dbReference>
<organism evidence="4 5">
    <name type="scientific">Paenibacillus larvae subsp. larvae</name>
    <dbReference type="NCBI Taxonomy" id="147375"/>
    <lineage>
        <taxon>Bacteria</taxon>
        <taxon>Bacillati</taxon>
        <taxon>Bacillota</taxon>
        <taxon>Bacilli</taxon>
        <taxon>Bacillales</taxon>
        <taxon>Paenibacillaceae</taxon>
        <taxon>Paenibacillus</taxon>
    </lineage>
</organism>
<protein>
    <submittedName>
        <fullName evidence="4">Endo-1,4-D-glucanase</fullName>
    </submittedName>
</protein>
<sequence length="356" mass="40204">MLAAAVFPIIFLCQEKENVQHKPGVSPDDSPLYSFVSRHLMSDDGGVYTNLRTDLLKQPDTARNHDQLSESTGLLMEYALLSQKKDLFDHQVYFLDKNLVSSKKWVKWMVGDEKKGPPVNASIDDLRIAHALIQAGQKWGNPEYKKLGMSVAEGLIQGNASGPYLADYYNWEDKKKGDKLTSSYLDLKAMRLLAEEKPADWKKVYESSRTLLQEAQLPSGLYRKTYKLDSKQWLPDGQGYNLIDSLLAALHASEDGLSVEPTLSFLQKAWNKDGVLYGTYKEDGQTLTENESPAVYAIAVRLLRLQQDPLAEELKKRMGQLSVQDSNSPYYGGFLDTNTLECYSFDQLQALLVERE</sequence>
<evidence type="ECO:0000256" key="2">
    <source>
        <dbReference type="ARBA" id="ARBA00022801"/>
    </source>
</evidence>
<dbReference type="InterPro" id="IPR008928">
    <property type="entry name" value="6-hairpin_glycosidase_sf"/>
</dbReference>
<comment type="similarity">
    <text evidence="1">Belongs to the glycosyl hydrolase 8 (cellulase D) family.</text>
</comment>
<keyword evidence="3" id="KW-0326">Glycosidase</keyword>
<gene>
    <name evidence="4" type="ORF">ERICV_03943</name>
</gene>
<dbReference type="AlphaFoldDB" id="A0A6C0QW75"/>
<dbReference type="InterPro" id="IPR012341">
    <property type="entry name" value="6hp_glycosidase-like_sf"/>
</dbReference>
<evidence type="ECO:0000256" key="3">
    <source>
        <dbReference type="ARBA" id="ARBA00023295"/>
    </source>
</evidence>
<keyword evidence="2" id="KW-0378">Hydrolase</keyword>
<dbReference type="GO" id="GO:0005975">
    <property type="term" value="P:carbohydrate metabolic process"/>
    <property type="evidence" value="ECO:0007669"/>
    <property type="project" value="InterPro"/>
</dbReference>
<evidence type="ECO:0000313" key="5">
    <source>
        <dbReference type="Proteomes" id="UP000464330"/>
    </source>
</evidence>
<dbReference type="SUPFAM" id="SSF48208">
    <property type="entry name" value="Six-hairpin glycosidases"/>
    <property type="match status" value="1"/>
</dbReference>
<evidence type="ECO:0000256" key="1">
    <source>
        <dbReference type="ARBA" id="ARBA00009209"/>
    </source>
</evidence>
<accession>A0A6C0QW75</accession>
<name>A0A6C0QW75_9BACL</name>
<dbReference type="InterPro" id="IPR002037">
    <property type="entry name" value="Glyco_hydro_8"/>
</dbReference>
<dbReference type="Proteomes" id="UP000464330">
    <property type="component" value="Chromosome"/>
</dbReference>
<dbReference type="GO" id="GO:0004553">
    <property type="term" value="F:hydrolase activity, hydrolyzing O-glycosyl compounds"/>
    <property type="evidence" value="ECO:0007669"/>
    <property type="project" value="InterPro"/>
</dbReference>